<protein>
    <submittedName>
        <fullName evidence="2">Uncharacterized protein</fullName>
    </submittedName>
</protein>
<comment type="caution">
    <text evidence="2">The sequence shown here is derived from an EMBL/GenBank/DDBJ whole genome shotgun (WGS) entry which is preliminary data.</text>
</comment>
<dbReference type="AlphaFoldDB" id="A0A7J7TTS2"/>
<gene>
    <name evidence="2" type="ORF">mMyoMyo1_008970</name>
</gene>
<dbReference type="Proteomes" id="UP000527355">
    <property type="component" value="Unassembled WGS sequence"/>
</dbReference>
<reference evidence="2 3" key="1">
    <citation type="journal article" date="2020" name="Nature">
        <title>Six reference-quality genomes reveal evolution of bat adaptations.</title>
        <authorList>
            <person name="Jebb D."/>
            <person name="Huang Z."/>
            <person name="Pippel M."/>
            <person name="Hughes G.M."/>
            <person name="Lavrichenko K."/>
            <person name="Devanna P."/>
            <person name="Winkler S."/>
            <person name="Jermiin L.S."/>
            <person name="Skirmuntt E.C."/>
            <person name="Katzourakis A."/>
            <person name="Burkitt-Gray L."/>
            <person name="Ray D.A."/>
            <person name="Sullivan K.A.M."/>
            <person name="Roscito J.G."/>
            <person name="Kirilenko B.M."/>
            <person name="Davalos L.M."/>
            <person name="Corthals A.P."/>
            <person name="Power M.L."/>
            <person name="Jones G."/>
            <person name="Ransome R.D."/>
            <person name="Dechmann D.K.N."/>
            <person name="Locatelli A.G."/>
            <person name="Puechmaille S.J."/>
            <person name="Fedrigo O."/>
            <person name="Jarvis E.D."/>
            <person name="Hiller M."/>
            <person name="Vernes S.C."/>
            <person name="Myers E.W."/>
            <person name="Teeling E.C."/>
        </authorList>
    </citation>
    <scope>NUCLEOTIDE SEQUENCE [LARGE SCALE GENOMIC DNA]</scope>
    <source>
        <strain evidence="2">MMyoMyo1</strain>
        <tissue evidence="2">Flight muscle</tissue>
    </source>
</reference>
<feature type="region of interest" description="Disordered" evidence="1">
    <location>
        <begin position="100"/>
        <end position="142"/>
    </location>
</feature>
<evidence type="ECO:0000313" key="3">
    <source>
        <dbReference type="Proteomes" id="UP000527355"/>
    </source>
</evidence>
<keyword evidence="3" id="KW-1185">Reference proteome</keyword>
<evidence type="ECO:0000313" key="2">
    <source>
        <dbReference type="EMBL" id="KAF6303990.1"/>
    </source>
</evidence>
<proteinExistence type="predicted"/>
<name>A0A7J7TTS2_MYOMY</name>
<accession>A0A7J7TTS2</accession>
<organism evidence="2 3">
    <name type="scientific">Myotis myotis</name>
    <name type="common">Greater mouse-eared bat</name>
    <name type="synonym">Vespertilio myotis</name>
    <dbReference type="NCBI Taxonomy" id="51298"/>
    <lineage>
        <taxon>Eukaryota</taxon>
        <taxon>Metazoa</taxon>
        <taxon>Chordata</taxon>
        <taxon>Craniata</taxon>
        <taxon>Vertebrata</taxon>
        <taxon>Euteleostomi</taxon>
        <taxon>Mammalia</taxon>
        <taxon>Eutheria</taxon>
        <taxon>Laurasiatheria</taxon>
        <taxon>Chiroptera</taxon>
        <taxon>Yangochiroptera</taxon>
        <taxon>Vespertilionidae</taxon>
        <taxon>Myotis</taxon>
    </lineage>
</organism>
<sequence>MYLSSIYLVFAEIRISPCISAPSCQGWSPLHPTPPVALSIHSQVTPSTRPGGKGGPSCARRSSLCSFFKEGQSSQADKPLGGVPALATVGKGKSFHVPQAGHLDCPQPVYQPKERNPSRNWAMRKLNPSGTSDQPPACEVFT</sequence>
<evidence type="ECO:0000256" key="1">
    <source>
        <dbReference type="SAM" id="MobiDB-lite"/>
    </source>
</evidence>
<dbReference type="EMBL" id="JABWUV010000015">
    <property type="protein sequence ID" value="KAF6303990.1"/>
    <property type="molecule type" value="Genomic_DNA"/>
</dbReference>